<proteinExistence type="predicted"/>
<dbReference type="RefSeq" id="WP_261522814.1">
    <property type="nucleotide sequence ID" value="NZ_JAODNW010000045.1"/>
</dbReference>
<reference evidence="3 4" key="1">
    <citation type="submission" date="2024-09" db="EMBL/GenBank/DDBJ databases">
        <authorList>
            <person name="Sun Q."/>
            <person name="Mori K."/>
        </authorList>
    </citation>
    <scope>NUCLEOTIDE SEQUENCE [LARGE SCALE GENOMIC DNA]</scope>
    <source>
        <strain evidence="3 4">CCM 8543</strain>
    </source>
</reference>
<evidence type="ECO:0000313" key="4">
    <source>
        <dbReference type="Proteomes" id="UP001589755"/>
    </source>
</evidence>
<keyword evidence="4" id="KW-1185">Reference proteome</keyword>
<feature type="transmembrane region" description="Helical" evidence="1">
    <location>
        <begin position="128"/>
        <end position="147"/>
    </location>
</feature>
<evidence type="ECO:0000259" key="2">
    <source>
        <dbReference type="Pfam" id="PF07331"/>
    </source>
</evidence>
<evidence type="ECO:0000256" key="1">
    <source>
        <dbReference type="SAM" id="Phobius"/>
    </source>
</evidence>
<keyword evidence="1" id="KW-1133">Transmembrane helix</keyword>
<evidence type="ECO:0000313" key="3">
    <source>
        <dbReference type="EMBL" id="MFC0210605.1"/>
    </source>
</evidence>
<dbReference type="Pfam" id="PF07331">
    <property type="entry name" value="TctB"/>
    <property type="match status" value="1"/>
</dbReference>
<feature type="transmembrane region" description="Helical" evidence="1">
    <location>
        <begin position="46"/>
        <end position="63"/>
    </location>
</feature>
<comment type="caution">
    <text evidence="3">The sequence shown here is derived from an EMBL/GenBank/DDBJ whole genome shotgun (WGS) entry which is preliminary data.</text>
</comment>
<dbReference type="EMBL" id="JBHLXD010000065">
    <property type="protein sequence ID" value="MFC0210605.1"/>
    <property type="molecule type" value="Genomic_DNA"/>
</dbReference>
<organism evidence="3 4">
    <name type="scientific">Chelativorans intermedius</name>
    <dbReference type="NCBI Taxonomy" id="515947"/>
    <lineage>
        <taxon>Bacteria</taxon>
        <taxon>Pseudomonadati</taxon>
        <taxon>Pseudomonadota</taxon>
        <taxon>Alphaproteobacteria</taxon>
        <taxon>Hyphomicrobiales</taxon>
        <taxon>Phyllobacteriaceae</taxon>
        <taxon>Chelativorans</taxon>
    </lineage>
</organism>
<keyword evidence="1" id="KW-0812">Transmembrane</keyword>
<sequence>MNRSDFWWDTGWTAGLLALSGLVWWAVEQLPPPIFDPVGSAALPKVTVVVIAALSVAMGAAAWRSRHAPPKPASAPDQEGGGRPIYGMQMLALLIAYALLLPLLGFAAATFLFVLAGGVILARGDRKAMLASLVSAVLLSVGCQYLFTDIFYIDLP</sequence>
<gene>
    <name evidence="3" type="ORF">ACFFJ2_19645</name>
</gene>
<feature type="domain" description="DUF1468" evidence="2">
    <location>
        <begin position="14"/>
        <end position="156"/>
    </location>
</feature>
<feature type="transmembrane region" description="Helical" evidence="1">
    <location>
        <begin position="7"/>
        <end position="26"/>
    </location>
</feature>
<protein>
    <submittedName>
        <fullName evidence="3">Tripartite tricarboxylate transporter TctB family protein</fullName>
    </submittedName>
</protein>
<accession>A0ABV6DDB3</accession>
<name>A0ABV6DDB3_9HYPH</name>
<keyword evidence="1" id="KW-0472">Membrane</keyword>
<dbReference type="Proteomes" id="UP001589755">
    <property type="component" value="Unassembled WGS sequence"/>
</dbReference>
<dbReference type="InterPro" id="IPR009936">
    <property type="entry name" value="DUF1468"/>
</dbReference>
<feature type="transmembrane region" description="Helical" evidence="1">
    <location>
        <begin position="91"/>
        <end position="122"/>
    </location>
</feature>